<accession>A0A0C2EYY8</accession>
<name>A0A0C2EYY8_9PSED</name>
<sequence length="212" mass="24748">MQLNALTPLQQQLIKLPVVLSARTWQEAVYTEHPFEWMEFEQRLTEVIRAGYRAILQRPEVSVLCSYTYDFGLYRLPPQHLQDEFHWLGLRLIVERDHDVPTLLRIMLRSENTQSARHTQSLLFEPGQMVMTRGVSQLEQQGLLDILPYLKRHLAGDWGELDEDDKLSNAQALQNGTRLLSAYNIDAGDQTRLWIITEADRRVTTVLLPYEY</sequence>
<keyword evidence="2" id="KW-1185">Reference proteome</keyword>
<reference evidence="1 2" key="1">
    <citation type="submission" date="2015-01" db="EMBL/GenBank/DDBJ databases">
        <title>Complete genome of Pseudomonas batumici UCM B-321 producer of the batumin antibiotic with strong antistaphilococcal and potential anticancer activity.</title>
        <authorList>
            <person name="Klochko V.V."/>
            <person name="Zelena L.B."/>
            <person name="Elena K.A."/>
            <person name="Reva O.N."/>
        </authorList>
    </citation>
    <scope>NUCLEOTIDE SEQUENCE [LARGE SCALE GENOMIC DNA]</scope>
    <source>
        <strain evidence="1 2">UCM B-321</strain>
    </source>
</reference>
<evidence type="ECO:0000313" key="1">
    <source>
        <dbReference type="EMBL" id="KIH84073.1"/>
    </source>
</evidence>
<organism evidence="1 2">
    <name type="scientific">Pseudomonas batumici</name>
    <dbReference type="NCBI Taxonomy" id="226910"/>
    <lineage>
        <taxon>Bacteria</taxon>
        <taxon>Pseudomonadati</taxon>
        <taxon>Pseudomonadota</taxon>
        <taxon>Gammaproteobacteria</taxon>
        <taxon>Pseudomonadales</taxon>
        <taxon>Pseudomonadaceae</taxon>
        <taxon>Pseudomonas</taxon>
    </lineage>
</organism>
<dbReference type="RefSeq" id="WP_245220768.1">
    <property type="nucleotide sequence ID" value="NZ_JXDG01000022.1"/>
</dbReference>
<protein>
    <submittedName>
        <fullName evidence="1">Putative plasmid related protein</fullName>
    </submittedName>
</protein>
<gene>
    <name evidence="1" type="ORF">UCMB321_2073</name>
</gene>
<dbReference type="AlphaFoldDB" id="A0A0C2EYY8"/>
<dbReference type="Proteomes" id="UP000031535">
    <property type="component" value="Unassembled WGS sequence"/>
</dbReference>
<proteinExistence type="predicted"/>
<evidence type="ECO:0000313" key="2">
    <source>
        <dbReference type="Proteomes" id="UP000031535"/>
    </source>
</evidence>
<dbReference type="STRING" id="226910.UCMB321_2073"/>
<comment type="caution">
    <text evidence="1">The sequence shown here is derived from an EMBL/GenBank/DDBJ whole genome shotgun (WGS) entry which is preliminary data.</text>
</comment>
<dbReference type="EMBL" id="JXDG01000022">
    <property type="protein sequence ID" value="KIH84073.1"/>
    <property type="molecule type" value="Genomic_DNA"/>
</dbReference>
<dbReference type="PATRIC" id="fig|226910.6.peg.2062"/>